<protein>
    <submittedName>
        <fullName evidence="1">Uncharacterized protein</fullName>
    </submittedName>
</protein>
<evidence type="ECO:0000313" key="1">
    <source>
        <dbReference type="EMBL" id="OKS87857.1"/>
    </source>
</evidence>
<sequence>MDSTTVGNVFTVDANHDSTRLDSNAVRLTWLSNDVLKITYDKKLRTFIKNDELNKIKVVYAKF</sequence>
<proteinExistence type="predicted"/>
<dbReference type="RefSeq" id="WP_074490403.1">
    <property type="nucleotide sequence ID" value="NZ_FPAM01000024.1"/>
</dbReference>
<name>A0A1Q6A1G0_9SPHI</name>
<dbReference type="STRING" id="1302689.RG47T_3320"/>
<keyword evidence="2" id="KW-1185">Reference proteome</keyword>
<reference evidence="1 2" key="1">
    <citation type="submission" date="2016-11" db="EMBL/GenBank/DDBJ databases">
        <title>Whole Genome Sequencing of Mucilaginibacter polytrichastri RG4-7(T) isolated from the moss sample.</title>
        <authorList>
            <person name="Li Y."/>
        </authorList>
    </citation>
    <scope>NUCLEOTIDE SEQUENCE [LARGE SCALE GENOMIC DNA]</scope>
    <source>
        <strain evidence="1 2">RG4-7</strain>
    </source>
</reference>
<organism evidence="1 2">
    <name type="scientific">Mucilaginibacter polytrichastri</name>
    <dbReference type="NCBI Taxonomy" id="1302689"/>
    <lineage>
        <taxon>Bacteria</taxon>
        <taxon>Pseudomonadati</taxon>
        <taxon>Bacteroidota</taxon>
        <taxon>Sphingobacteriia</taxon>
        <taxon>Sphingobacteriales</taxon>
        <taxon>Sphingobacteriaceae</taxon>
        <taxon>Mucilaginibacter</taxon>
    </lineage>
</organism>
<dbReference type="AlphaFoldDB" id="A0A1Q6A1G0"/>
<evidence type="ECO:0000313" key="2">
    <source>
        <dbReference type="Proteomes" id="UP000186720"/>
    </source>
</evidence>
<accession>A0A1Q6A1G0</accession>
<dbReference type="EMBL" id="MPPL01000001">
    <property type="protein sequence ID" value="OKS87857.1"/>
    <property type="molecule type" value="Genomic_DNA"/>
</dbReference>
<dbReference type="OrthoDB" id="767938at2"/>
<comment type="caution">
    <text evidence="1">The sequence shown here is derived from an EMBL/GenBank/DDBJ whole genome shotgun (WGS) entry which is preliminary data.</text>
</comment>
<dbReference type="Proteomes" id="UP000186720">
    <property type="component" value="Unassembled WGS sequence"/>
</dbReference>
<gene>
    <name evidence="1" type="ORF">RG47T_3320</name>
</gene>